<sequence>MVRTISGVSSRGGSVVPSVPAPVPALLRRCAVLCGALALVAACGRGAANSDSGGDGRPPAVPTGVTAVAASATSVHVMWNAIAGAEGYAVYRGATKVRDVPGAEHMVDVTGLRPSTAYVFAVRARDAEGRLGPRSREIRATTPAAAAADRSAPTRPPATRGRAAGGRAVQLSWSASTDDRGVVSYDVYQGGAKVHSVGGNQRAAVVTGLRPGTRYAFTVRARDAAGRLSPAGDTVRLTTPGSDDGRATAPTGLRARSHHADGAYYIDLSWVPPRTDGVITEYQVHLDGRPATSLVYGGKAPRDRATYSFYAGADAGVTHRVRLRARLPDGTWGGFSAERTVTTGARGR</sequence>
<evidence type="ECO:0000313" key="7">
    <source>
        <dbReference type="Proteomes" id="UP001500460"/>
    </source>
</evidence>
<dbReference type="Gene3D" id="2.60.40.10">
    <property type="entry name" value="Immunoglobulins"/>
    <property type="match status" value="3"/>
</dbReference>
<dbReference type="Pfam" id="PF00041">
    <property type="entry name" value="fn3"/>
    <property type="match status" value="2"/>
</dbReference>
<dbReference type="PROSITE" id="PS50853">
    <property type="entry name" value="FN3"/>
    <property type="match status" value="3"/>
</dbReference>
<dbReference type="InterPro" id="IPR003961">
    <property type="entry name" value="FN3_dom"/>
</dbReference>
<evidence type="ECO:0000313" key="6">
    <source>
        <dbReference type="EMBL" id="GAA2429265.1"/>
    </source>
</evidence>
<evidence type="ECO:0000256" key="3">
    <source>
        <dbReference type="ARBA" id="ARBA00023326"/>
    </source>
</evidence>
<dbReference type="SMART" id="SM00060">
    <property type="entry name" value="FN3"/>
    <property type="match status" value="3"/>
</dbReference>
<comment type="caution">
    <text evidence="6">The sequence shown here is derived from an EMBL/GenBank/DDBJ whole genome shotgun (WGS) entry which is preliminary data.</text>
</comment>
<dbReference type="Proteomes" id="UP001500460">
    <property type="component" value="Unassembled WGS sequence"/>
</dbReference>
<gene>
    <name evidence="6" type="ORF">GCM10010421_16610</name>
</gene>
<keyword evidence="7" id="KW-1185">Reference proteome</keyword>
<dbReference type="PANTHER" id="PTHR46708">
    <property type="entry name" value="TENASCIN"/>
    <property type="match status" value="1"/>
</dbReference>
<dbReference type="EMBL" id="BAAATK010000008">
    <property type="protein sequence ID" value="GAA2429265.1"/>
    <property type="molecule type" value="Genomic_DNA"/>
</dbReference>
<evidence type="ECO:0000259" key="5">
    <source>
        <dbReference type="PROSITE" id="PS50853"/>
    </source>
</evidence>
<feature type="domain" description="Fibronectin type-III" evidence="5">
    <location>
        <begin position="152"/>
        <end position="242"/>
    </location>
</feature>
<organism evidence="6 7">
    <name type="scientific">Streptomyces glaucus</name>
    <dbReference type="NCBI Taxonomy" id="284029"/>
    <lineage>
        <taxon>Bacteria</taxon>
        <taxon>Bacillati</taxon>
        <taxon>Actinomycetota</taxon>
        <taxon>Actinomycetes</taxon>
        <taxon>Kitasatosporales</taxon>
        <taxon>Streptomycetaceae</taxon>
        <taxon>Streptomyces</taxon>
    </lineage>
</organism>
<feature type="region of interest" description="Disordered" evidence="4">
    <location>
        <begin position="134"/>
        <end position="166"/>
    </location>
</feature>
<dbReference type="PANTHER" id="PTHR46708:SF2">
    <property type="entry name" value="FIBRONECTIN TYPE-III DOMAIN-CONTAINING PROTEIN"/>
    <property type="match status" value="1"/>
</dbReference>
<accession>A0ABP5WKA2</accession>
<feature type="compositionally biased region" description="Low complexity" evidence="4">
    <location>
        <begin position="140"/>
        <end position="166"/>
    </location>
</feature>
<dbReference type="InterPro" id="IPR013783">
    <property type="entry name" value="Ig-like_fold"/>
</dbReference>
<feature type="domain" description="Fibronectin type-III" evidence="5">
    <location>
        <begin position="249"/>
        <end position="346"/>
    </location>
</feature>
<keyword evidence="2" id="KW-0378">Hydrolase</keyword>
<feature type="domain" description="Fibronectin type-III" evidence="5">
    <location>
        <begin position="61"/>
        <end position="145"/>
    </location>
</feature>
<evidence type="ECO:0000256" key="4">
    <source>
        <dbReference type="SAM" id="MobiDB-lite"/>
    </source>
</evidence>
<keyword evidence="3" id="KW-0119">Carbohydrate metabolism</keyword>
<reference evidence="7" key="1">
    <citation type="journal article" date="2019" name="Int. J. Syst. Evol. Microbiol.">
        <title>The Global Catalogue of Microorganisms (GCM) 10K type strain sequencing project: providing services to taxonomists for standard genome sequencing and annotation.</title>
        <authorList>
            <consortium name="The Broad Institute Genomics Platform"/>
            <consortium name="The Broad Institute Genome Sequencing Center for Infectious Disease"/>
            <person name="Wu L."/>
            <person name="Ma J."/>
        </authorList>
    </citation>
    <scope>NUCLEOTIDE SEQUENCE [LARGE SCALE GENOMIC DNA]</scope>
    <source>
        <strain evidence="7">JCM 6922</strain>
    </source>
</reference>
<evidence type="ECO:0000256" key="1">
    <source>
        <dbReference type="ARBA" id="ARBA00022737"/>
    </source>
</evidence>
<keyword evidence="2" id="KW-0326">Glycosidase</keyword>
<proteinExistence type="predicted"/>
<protein>
    <submittedName>
        <fullName evidence="6">Fibronectin type III domain-containing protein</fullName>
    </submittedName>
</protein>
<keyword evidence="3" id="KW-0624">Polysaccharide degradation</keyword>
<keyword evidence="1" id="KW-0677">Repeat</keyword>
<dbReference type="InterPro" id="IPR050991">
    <property type="entry name" value="ECM_Regulatory_Proteins"/>
</dbReference>
<dbReference type="CDD" id="cd00063">
    <property type="entry name" value="FN3"/>
    <property type="match status" value="3"/>
</dbReference>
<evidence type="ECO:0000256" key="2">
    <source>
        <dbReference type="ARBA" id="ARBA00023295"/>
    </source>
</evidence>
<dbReference type="SUPFAM" id="SSF49265">
    <property type="entry name" value="Fibronectin type III"/>
    <property type="match status" value="2"/>
</dbReference>
<feature type="region of interest" description="Disordered" evidence="4">
    <location>
        <begin position="230"/>
        <end position="249"/>
    </location>
</feature>
<dbReference type="InterPro" id="IPR036116">
    <property type="entry name" value="FN3_sf"/>
</dbReference>
<name>A0ABP5WKA2_9ACTN</name>